<dbReference type="AlphaFoldDB" id="A0A1F8G540"/>
<evidence type="ECO:0000313" key="2">
    <source>
        <dbReference type="Proteomes" id="UP000177478"/>
    </source>
</evidence>
<sequence>MKTFTELFNTILTADKDASRKAARGVRKFVYGSGKSEKYERITSIIENAPAEYAKITEDWRQENFVMAVSVMYFLHNRENQPDFLFPWLFQLLQHTNGNIRHATVRMIKHELGALTYHIRFPGEKISHRELSPKQADKIIFGLRTDLNNLMASSWKDSYRKFKYVERLPSGTYKSAQLILGLFDDYCSEVNDNHGQVETKEQILERRKEIEQELTDMLKETKSDFKLEHVLEVIYNEEDNDDMMKIVAMFDRGGDASELSNVLELVTDVWNYFPHKVLGGLSPAERILEHNNKN</sequence>
<gene>
    <name evidence="1" type="ORF">A3F25_02360</name>
</gene>
<dbReference type="Proteomes" id="UP000177478">
    <property type="component" value="Unassembled WGS sequence"/>
</dbReference>
<name>A0A1F8G540_9BACT</name>
<organism evidence="1 2">
    <name type="scientific">Candidatus Yanofskybacteria bacterium RIFCSPHIGHO2_12_FULL_45_19b</name>
    <dbReference type="NCBI Taxonomy" id="1802689"/>
    <lineage>
        <taxon>Bacteria</taxon>
        <taxon>Candidatus Yanofskyibacteriota</taxon>
    </lineage>
</organism>
<proteinExistence type="predicted"/>
<reference evidence="1 2" key="1">
    <citation type="journal article" date="2016" name="Nat. Commun.">
        <title>Thousands of microbial genomes shed light on interconnected biogeochemical processes in an aquifer system.</title>
        <authorList>
            <person name="Anantharaman K."/>
            <person name="Brown C.T."/>
            <person name="Hug L.A."/>
            <person name="Sharon I."/>
            <person name="Castelle C.J."/>
            <person name="Probst A.J."/>
            <person name="Thomas B.C."/>
            <person name="Singh A."/>
            <person name="Wilkins M.J."/>
            <person name="Karaoz U."/>
            <person name="Brodie E.L."/>
            <person name="Williams K.H."/>
            <person name="Hubbard S.S."/>
            <person name="Banfield J.F."/>
        </authorList>
    </citation>
    <scope>NUCLEOTIDE SEQUENCE [LARGE SCALE GENOMIC DNA]</scope>
</reference>
<accession>A0A1F8G540</accession>
<evidence type="ECO:0000313" key="1">
    <source>
        <dbReference type="EMBL" id="OGN19836.1"/>
    </source>
</evidence>
<protein>
    <submittedName>
        <fullName evidence="1">Uncharacterized protein</fullName>
    </submittedName>
</protein>
<comment type="caution">
    <text evidence="1">The sequence shown here is derived from an EMBL/GenBank/DDBJ whole genome shotgun (WGS) entry which is preliminary data.</text>
</comment>
<dbReference type="EMBL" id="MGKD01000011">
    <property type="protein sequence ID" value="OGN19836.1"/>
    <property type="molecule type" value="Genomic_DNA"/>
</dbReference>